<protein>
    <recommendedName>
        <fullName evidence="3">cellulase</fullName>
        <ecNumber evidence="3">3.2.1.4</ecNumber>
    </recommendedName>
</protein>
<feature type="compositionally biased region" description="Low complexity" evidence="9">
    <location>
        <begin position="303"/>
        <end position="327"/>
    </location>
</feature>
<dbReference type="EC" id="3.2.1.4" evidence="3"/>
<gene>
    <name evidence="12" type="ORF">SO694_00001434</name>
</gene>
<keyword evidence="4 12" id="KW-0378">Hydrolase</keyword>
<evidence type="ECO:0000256" key="4">
    <source>
        <dbReference type="ARBA" id="ARBA00022801"/>
    </source>
</evidence>
<dbReference type="Pfam" id="PF02015">
    <property type="entry name" value="Glyco_hydro_45"/>
    <property type="match status" value="1"/>
</dbReference>
<reference evidence="12 13" key="1">
    <citation type="submission" date="2024-03" db="EMBL/GenBank/DDBJ databases">
        <title>Aureococcus anophagefferens CCMP1851 and Kratosvirus quantuckense: Draft genome of a second virus-susceptible host strain in the model system.</title>
        <authorList>
            <person name="Chase E."/>
            <person name="Truchon A.R."/>
            <person name="Schepens W."/>
            <person name="Wilhelm S.W."/>
        </authorList>
    </citation>
    <scope>NUCLEOTIDE SEQUENCE [LARGE SCALE GENOMIC DNA]</scope>
    <source>
        <strain evidence="12 13">CCMP1851</strain>
    </source>
</reference>
<comment type="catalytic activity">
    <reaction evidence="1">
        <text>Endohydrolysis of (1-&gt;4)-beta-D-glucosidic linkages in cellulose, lichenin and cereal beta-D-glucans.</text>
        <dbReference type="EC" id="3.2.1.4"/>
    </reaction>
</comment>
<feature type="compositionally biased region" description="Polar residues" evidence="9">
    <location>
        <begin position="404"/>
        <end position="423"/>
    </location>
</feature>
<feature type="compositionally biased region" description="Low complexity" evidence="9">
    <location>
        <begin position="340"/>
        <end position="349"/>
    </location>
</feature>
<feature type="signal peptide" evidence="10">
    <location>
        <begin position="1"/>
        <end position="21"/>
    </location>
</feature>
<keyword evidence="6" id="KW-0119">Carbohydrate metabolism</keyword>
<feature type="domain" description="Glycosyl hydrolases family 45 active site" evidence="11">
    <location>
        <begin position="84"/>
        <end position="207"/>
    </location>
</feature>
<feature type="chain" id="PRO_5046223477" description="cellulase" evidence="10">
    <location>
        <begin position="22"/>
        <end position="423"/>
    </location>
</feature>
<evidence type="ECO:0000256" key="10">
    <source>
        <dbReference type="SAM" id="SignalP"/>
    </source>
</evidence>
<evidence type="ECO:0000256" key="6">
    <source>
        <dbReference type="ARBA" id="ARBA00023277"/>
    </source>
</evidence>
<proteinExistence type="inferred from homology"/>
<feature type="compositionally biased region" description="Low complexity" evidence="9">
    <location>
        <begin position="356"/>
        <end position="374"/>
    </location>
</feature>
<dbReference type="InterPro" id="IPR000334">
    <property type="entry name" value="Glyco_hydro_45"/>
</dbReference>
<evidence type="ECO:0000313" key="13">
    <source>
        <dbReference type="Proteomes" id="UP001363151"/>
    </source>
</evidence>
<evidence type="ECO:0000256" key="3">
    <source>
        <dbReference type="ARBA" id="ARBA00012601"/>
    </source>
</evidence>
<comment type="similarity">
    <text evidence="2">Belongs to the glycosyl hydrolase 45 (cellulase K) family.</text>
</comment>
<evidence type="ECO:0000256" key="9">
    <source>
        <dbReference type="SAM" id="MobiDB-lite"/>
    </source>
</evidence>
<dbReference type="SUPFAM" id="SSF50685">
    <property type="entry name" value="Barwin-like endoglucanases"/>
    <property type="match status" value="1"/>
</dbReference>
<feature type="compositionally biased region" description="Low complexity" evidence="9">
    <location>
        <begin position="262"/>
        <end position="295"/>
    </location>
</feature>
<dbReference type="Proteomes" id="UP001363151">
    <property type="component" value="Unassembled WGS sequence"/>
</dbReference>
<dbReference type="EMBL" id="JBBJCI010000035">
    <property type="protein sequence ID" value="KAK7253350.1"/>
    <property type="molecule type" value="Genomic_DNA"/>
</dbReference>
<organism evidence="12 13">
    <name type="scientific">Aureococcus anophagefferens</name>
    <name type="common">Harmful bloom alga</name>
    <dbReference type="NCBI Taxonomy" id="44056"/>
    <lineage>
        <taxon>Eukaryota</taxon>
        <taxon>Sar</taxon>
        <taxon>Stramenopiles</taxon>
        <taxon>Ochrophyta</taxon>
        <taxon>Pelagophyceae</taxon>
        <taxon>Pelagomonadales</taxon>
        <taxon>Pelagomonadaceae</taxon>
        <taxon>Aureococcus</taxon>
    </lineage>
</organism>
<keyword evidence="5" id="KW-0136">Cellulose degradation</keyword>
<dbReference type="PANTHER" id="PTHR39730:SF1">
    <property type="entry name" value="ENDOGLUCANASE 1"/>
    <property type="match status" value="1"/>
</dbReference>
<keyword evidence="13" id="KW-1185">Reference proteome</keyword>
<dbReference type="PANTHER" id="PTHR39730">
    <property type="entry name" value="ENDOGLUCANASE 1"/>
    <property type="match status" value="1"/>
</dbReference>
<feature type="compositionally biased region" description="Low complexity" evidence="9">
    <location>
        <begin position="223"/>
        <end position="250"/>
    </location>
</feature>
<evidence type="ECO:0000256" key="8">
    <source>
        <dbReference type="ARBA" id="ARBA00023326"/>
    </source>
</evidence>
<feature type="region of interest" description="Disordered" evidence="9">
    <location>
        <begin position="217"/>
        <end position="423"/>
    </location>
</feature>
<sequence length="423" mass="41710">MARRPLFLAALLVVPARSAFCCFWPETADRCDACESQADTTNFCGGGASACETDCGHVWCDVTDAPSATAAPTFAGGDWHQGTYTTGYWDCCKPSCSWSGKGDVDAPVLSCEAETGAALSSPDVTSVCDGGTAASCASNQPWTYNDGVSLGFAAAAVGGITGLDGDTNCGQCYELVWTDDTHSWGGGARASLVGRSHVIQVTNIGYDRLHATADDGGADDADAAAGGRAPTAVAPSTAAPSAAPVAESPAPVAPSPSPTPAPTTAEPTAAPTTAEPATAAPGAAPTTAEPTTATPTPAPTTPAPSTAVPSAAPTASPAPTAAAPASSGGSKKKQNPATLAASRPAASSSSPPPRPSRSSSASPSPRASSGAARPSGRRRSSTTPTPGASPPSEAKAVGPGGDWQRTSSFNGRSSFTGPTNFDL</sequence>
<keyword evidence="7" id="KW-0326">Glycosidase</keyword>
<comment type="caution">
    <text evidence="12">The sequence shown here is derived from an EMBL/GenBank/DDBJ whole genome shotgun (WGS) entry which is preliminary data.</text>
</comment>
<dbReference type="Gene3D" id="2.40.40.10">
    <property type="entry name" value="RlpA-like domain"/>
    <property type="match status" value="1"/>
</dbReference>
<name>A0ABR1GBC7_AURAN</name>
<keyword evidence="10" id="KW-0732">Signal</keyword>
<keyword evidence="8" id="KW-0624">Polysaccharide degradation</keyword>
<evidence type="ECO:0000313" key="12">
    <source>
        <dbReference type="EMBL" id="KAK7253350.1"/>
    </source>
</evidence>
<accession>A0ABR1GBC7</accession>
<evidence type="ECO:0000256" key="5">
    <source>
        <dbReference type="ARBA" id="ARBA00023001"/>
    </source>
</evidence>
<feature type="compositionally biased region" description="Pro residues" evidence="9">
    <location>
        <begin position="251"/>
        <end position="261"/>
    </location>
</feature>
<evidence type="ECO:0000259" key="11">
    <source>
        <dbReference type="Pfam" id="PF02015"/>
    </source>
</evidence>
<dbReference type="InterPro" id="IPR052288">
    <property type="entry name" value="GH45_Enzymes"/>
</dbReference>
<evidence type="ECO:0000256" key="1">
    <source>
        <dbReference type="ARBA" id="ARBA00000966"/>
    </source>
</evidence>
<dbReference type="GO" id="GO:0016787">
    <property type="term" value="F:hydrolase activity"/>
    <property type="evidence" value="ECO:0007669"/>
    <property type="project" value="UniProtKB-KW"/>
</dbReference>
<dbReference type="InterPro" id="IPR036908">
    <property type="entry name" value="RlpA-like_sf"/>
</dbReference>
<evidence type="ECO:0000256" key="2">
    <source>
        <dbReference type="ARBA" id="ARBA00007793"/>
    </source>
</evidence>
<evidence type="ECO:0000256" key="7">
    <source>
        <dbReference type="ARBA" id="ARBA00023295"/>
    </source>
</evidence>
<dbReference type="PRINTS" id="PR01217">
    <property type="entry name" value="PRICHEXTENSN"/>
</dbReference>
<feature type="compositionally biased region" description="Low complexity" evidence="9">
    <location>
        <begin position="381"/>
        <end position="392"/>
    </location>
</feature>